<name>A0A506PIL1_9FLAO</name>
<dbReference type="EMBL" id="VHIQ01000004">
    <property type="protein sequence ID" value="TPV33215.1"/>
    <property type="molecule type" value="Genomic_DNA"/>
</dbReference>
<dbReference type="OrthoDB" id="4393931at2"/>
<dbReference type="InterPro" id="IPR040837">
    <property type="entry name" value="Bact_RF_family7"/>
</dbReference>
<gene>
    <name evidence="1" type="ORF">FJ651_08960</name>
</gene>
<organism evidence="1 2">
    <name type="scientific">Paucihalobacter ruber</name>
    <dbReference type="NCBI Taxonomy" id="2567861"/>
    <lineage>
        <taxon>Bacteria</taxon>
        <taxon>Pseudomonadati</taxon>
        <taxon>Bacteroidota</taxon>
        <taxon>Flavobacteriia</taxon>
        <taxon>Flavobacteriales</taxon>
        <taxon>Flavobacteriaceae</taxon>
        <taxon>Paucihalobacter</taxon>
    </lineage>
</organism>
<dbReference type="Pfam" id="PF18849">
    <property type="entry name" value="baeRF_family7"/>
    <property type="match status" value="1"/>
</dbReference>
<comment type="caution">
    <text evidence="1">The sequence shown here is derived from an EMBL/GenBank/DDBJ whole genome shotgun (WGS) entry which is preliminary data.</text>
</comment>
<protein>
    <submittedName>
        <fullName evidence="1">Uncharacterized protein</fullName>
    </submittedName>
</protein>
<keyword evidence="2" id="KW-1185">Reference proteome</keyword>
<dbReference type="AlphaFoldDB" id="A0A506PIL1"/>
<evidence type="ECO:0000313" key="2">
    <source>
        <dbReference type="Proteomes" id="UP000317332"/>
    </source>
</evidence>
<dbReference type="RefSeq" id="WP_140990177.1">
    <property type="nucleotide sequence ID" value="NZ_VHIQ01000004.1"/>
</dbReference>
<proteinExistence type="predicted"/>
<dbReference type="Proteomes" id="UP000317332">
    <property type="component" value="Unassembled WGS sequence"/>
</dbReference>
<evidence type="ECO:0000313" key="1">
    <source>
        <dbReference type="EMBL" id="TPV33215.1"/>
    </source>
</evidence>
<sequence>MSLLYKKDIEELNKVNAENCISLFVPTHRAGEEVLNHKDVLALKTQVKQVKHKLSKKGLQDLDISKMLVPVEKLIDDSRFWSNQSDGLAIFLTDSFFRKYTLPIYFKEFNAVADSFYLKPLMPMFVGNGTFYLMTLQLETVKLYECTKYSFTEIVIDDLIPKNLQERVGYDYEEKNLQFRTQQGGKGQAIFHGQEGATGKDKKEIKAYFRAINDGLRTILSNEDSPLLIVTQEYLFSIYKEINTYQNLVKQYVKVDFDAIDIFDIHEMAWEKMAPTFDQARKDKIAHFLADQGTGKTAVEIKAILPAAFDGKIETLFCENMADIYGTYKKENGTITLSVSEDNDDSISLMNVAAIQTFLKGGDVYLLDKEDMPNPNSKINALFRY</sequence>
<accession>A0A506PIL1</accession>
<reference evidence="1 2" key="1">
    <citation type="submission" date="2019-06" db="EMBL/GenBank/DDBJ databases">
        <title>Flavobacteriaceae Paucihalobacterium erythroidium CWB-1, complete genome.</title>
        <authorList>
            <person name="Wu S."/>
        </authorList>
    </citation>
    <scope>NUCLEOTIDE SEQUENCE [LARGE SCALE GENOMIC DNA]</scope>
    <source>
        <strain evidence="1 2">CWB-1</strain>
    </source>
</reference>